<dbReference type="PANTHER" id="PTHR10373">
    <property type="entry name" value="TRANSCRIPTION FACTOR 7 FAMILY MEMBER"/>
    <property type="match status" value="1"/>
</dbReference>
<dbReference type="EMBL" id="QUSF01007723">
    <property type="protein sequence ID" value="RLV62419.1"/>
    <property type="molecule type" value="Genomic_DNA"/>
</dbReference>
<comment type="subcellular location">
    <subcellularLocation>
        <location evidence="1">Nucleus</location>
    </subcellularLocation>
</comment>
<dbReference type="PANTHER" id="PTHR10373:SF25">
    <property type="entry name" value="TRANSCRIPTION FACTOR 7-LIKE 1"/>
    <property type="match status" value="1"/>
</dbReference>
<evidence type="ECO:0008006" key="16">
    <source>
        <dbReference type="Google" id="ProtNLM"/>
    </source>
</evidence>
<feature type="non-terminal residue" evidence="13">
    <location>
        <position position="1"/>
    </location>
</feature>
<dbReference type="InterPro" id="IPR009071">
    <property type="entry name" value="HMG_box_dom"/>
</dbReference>
<evidence type="ECO:0000259" key="11">
    <source>
        <dbReference type="Pfam" id="PF00505"/>
    </source>
</evidence>
<dbReference type="GO" id="GO:1990907">
    <property type="term" value="C:beta-catenin-TCF complex"/>
    <property type="evidence" value="ECO:0007669"/>
    <property type="project" value="TreeGrafter"/>
</dbReference>
<dbReference type="SUPFAM" id="SSF47095">
    <property type="entry name" value="HMG-box"/>
    <property type="match status" value="1"/>
</dbReference>
<evidence type="ECO:0000313" key="13">
    <source>
        <dbReference type="EMBL" id="RLV62418.1"/>
    </source>
</evidence>
<evidence type="ECO:0000256" key="6">
    <source>
        <dbReference type="ARBA" id="ARBA00023125"/>
    </source>
</evidence>
<gene>
    <name evidence="14" type="ORF">DV515_00019336</name>
    <name evidence="13" type="ORF">DV515_00019337</name>
</gene>
<keyword evidence="15" id="KW-1185">Reference proteome</keyword>
<dbReference type="Proteomes" id="UP000276834">
    <property type="component" value="Unassembled WGS sequence"/>
</dbReference>
<name>A0A3L8Q5E0_CHLGU</name>
<feature type="region of interest" description="Disordered" evidence="10">
    <location>
        <begin position="158"/>
        <end position="224"/>
    </location>
</feature>
<feature type="region of interest" description="Disordered" evidence="10">
    <location>
        <begin position="646"/>
        <end position="695"/>
    </location>
</feature>
<reference evidence="13 15" key="1">
    <citation type="journal article" date="2018" name="Proc. R. Soc. B">
        <title>A non-coding region near Follistatin controls head colour polymorphism in the Gouldian finch.</title>
        <authorList>
            <person name="Toomey M.B."/>
            <person name="Marques C.I."/>
            <person name="Andrade P."/>
            <person name="Araujo P.M."/>
            <person name="Sabatino S."/>
            <person name="Gazda M.A."/>
            <person name="Afonso S."/>
            <person name="Lopes R.J."/>
            <person name="Corbo J.C."/>
            <person name="Carneiro M."/>
        </authorList>
    </citation>
    <scope>NUCLEOTIDE SEQUENCE [LARGE SCALE GENOMIC DNA]</scope>
    <source>
        <strain evidence="13">Red01</strain>
        <tissue evidence="13">Muscle</tissue>
    </source>
</reference>
<feature type="compositionally biased region" description="Low complexity" evidence="10">
    <location>
        <begin position="117"/>
        <end position="129"/>
    </location>
</feature>
<accession>A0A3L8Q5E0</accession>
<proteinExistence type="inferred from homology"/>
<dbReference type="GO" id="GO:0000785">
    <property type="term" value="C:chromatin"/>
    <property type="evidence" value="ECO:0007669"/>
    <property type="project" value="TreeGrafter"/>
</dbReference>
<dbReference type="STRING" id="44316.ENSEGOP00005013537"/>
<keyword evidence="6" id="KW-0238">DNA-binding</keyword>
<protein>
    <recommendedName>
        <fullName evidence="16">HMG box domain-containing protein</fullName>
    </recommendedName>
</protein>
<evidence type="ECO:0000256" key="1">
    <source>
        <dbReference type="ARBA" id="ARBA00004123"/>
    </source>
</evidence>
<feature type="non-terminal residue" evidence="13">
    <location>
        <position position="766"/>
    </location>
</feature>
<feature type="domain" description="HMG box" evidence="11">
    <location>
        <begin position="609"/>
        <end position="646"/>
    </location>
</feature>
<feature type="compositionally biased region" description="Basic and acidic residues" evidence="10">
    <location>
        <begin position="176"/>
        <end position="187"/>
    </location>
</feature>
<evidence type="ECO:0000313" key="14">
    <source>
        <dbReference type="EMBL" id="RLV62419.1"/>
    </source>
</evidence>
<dbReference type="GO" id="GO:0060070">
    <property type="term" value="P:canonical Wnt signaling pathway"/>
    <property type="evidence" value="ECO:0007669"/>
    <property type="project" value="TreeGrafter"/>
</dbReference>
<dbReference type="Pfam" id="PF08347">
    <property type="entry name" value="CTNNB1_binding"/>
    <property type="match status" value="1"/>
</dbReference>
<organism evidence="13 15">
    <name type="scientific">Chloebia gouldiae</name>
    <name type="common">Gouldian finch</name>
    <name type="synonym">Erythrura gouldiae</name>
    <dbReference type="NCBI Taxonomy" id="44316"/>
    <lineage>
        <taxon>Eukaryota</taxon>
        <taxon>Metazoa</taxon>
        <taxon>Chordata</taxon>
        <taxon>Craniata</taxon>
        <taxon>Vertebrata</taxon>
        <taxon>Euteleostomi</taxon>
        <taxon>Archelosauria</taxon>
        <taxon>Archosauria</taxon>
        <taxon>Dinosauria</taxon>
        <taxon>Saurischia</taxon>
        <taxon>Theropoda</taxon>
        <taxon>Coelurosauria</taxon>
        <taxon>Aves</taxon>
        <taxon>Neognathae</taxon>
        <taxon>Neoaves</taxon>
        <taxon>Telluraves</taxon>
        <taxon>Australaves</taxon>
        <taxon>Passeriformes</taxon>
        <taxon>Passeroidea</taxon>
        <taxon>Passeridae</taxon>
        <taxon>Chloebia</taxon>
    </lineage>
</organism>
<keyword evidence="7" id="KW-0010">Activator</keyword>
<dbReference type="InterPro" id="IPR013558">
    <property type="entry name" value="CTNNB1-bd_N"/>
</dbReference>
<feature type="region of interest" description="Disordered" evidence="10">
    <location>
        <begin position="53"/>
        <end position="83"/>
    </location>
</feature>
<keyword evidence="5" id="KW-0805">Transcription regulation</keyword>
<evidence type="ECO:0000256" key="7">
    <source>
        <dbReference type="ARBA" id="ARBA00023159"/>
    </source>
</evidence>
<comment type="similarity">
    <text evidence="2">Belongs to the TCF/LEF family.</text>
</comment>
<keyword evidence="8" id="KW-0804">Transcription</keyword>
<sequence length="766" mass="78473">QGWGDFGAGGLFQDWSGVFLGLGCPELLEGSVPSLPQYLQMKWPLLDVPAGATLKDSRSPSPAHLVRAAPRRGVPASQHPPILRPGALGAVGAGKILRSKGHHPAVGRDGLAGAVGRPGRAAPGAVRGAEPCPTLSPQSNKVPVVQHAHHMHPLTPLITYSSEPFPPGSPPGHLSPDIDPKTGERGRGSGVGAASASRPTLGTGWACSQGQGGPRPATAGAGAWGSPQAGCFSSAQPGGDLGGSEGAGLLRGKVLEGTGGSEVPWPCCDPAPGSSPPTGIPRPPHPPELPPYYPLCRTPWAGSCHSKDGLTLPWGPWGPSPSSSSSSSSCSIHFSCRLSRMLQAPGGVGREGLPAAGKFGSLAVGKQLKGSPRPVYSIPAGGFRHPYPALAMNASMSRWVLGQGGTLRAPRSWHWLAQAQSGPRRWGWSPQLKTPPRGCGSILGAGSMPPSQSWGGIWGLSGGLRVSSVALGSAEWIWGYRVDWGSSMLSGCALGVLRVSSSPGAGGSQGGPWLPADPPCSRVPPLQFDVQPLLPAHGPAARARAAPLGHPAPHHRLAHPQLQPRRQLVSGGRAVGPGAAPGWGPEPCPAPCRKSPAAVKKEEEKKPHIKKPLNAFMLYMKEMRAKVVAECTLKESAAINQILGRRVRPDAPQGPLRAPGFPSPLGSDPRLGLCQPGEPQGAAGDWDGRDGALLPRAGGARGQQCGFGDSSRLWGFQSVALSVDLRVPSLALECGSGVPSLALGVSQSGSGVPSLALGVPSLALGL</sequence>
<dbReference type="Gene3D" id="1.10.30.10">
    <property type="entry name" value="High mobility group box domain"/>
    <property type="match status" value="1"/>
</dbReference>
<dbReference type="OrthoDB" id="2307332at2759"/>
<evidence type="ECO:0000256" key="4">
    <source>
        <dbReference type="ARBA" id="ARBA00022687"/>
    </source>
</evidence>
<feature type="domain" description="CTNNB1 binding N-teminal" evidence="12">
    <location>
        <begin position="27"/>
        <end position="183"/>
    </location>
</feature>
<evidence type="ECO:0000256" key="10">
    <source>
        <dbReference type="SAM" id="MobiDB-lite"/>
    </source>
</evidence>
<evidence type="ECO:0000256" key="5">
    <source>
        <dbReference type="ARBA" id="ARBA00023015"/>
    </source>
</evidence>
<dbReference type="EMBL" id="QUSF01007724">
    <property type="protein sequence ID" value="RLV62418.1"/>
    <property type="molecule type" value="Genomic_DNA"/>
</dbReference>
<keyword evidence="4" id="KW-0879">Wnt signaling pathway</keyword>
<evidence type="ECO:0000256" key="8">
    <source>
        <dbReference type="ARBA" id="ARBA00023163"/>
    </source>
</evidence>
<keyword evidence="9" id="KW-0539">Nucleus</keyword>
<evidence type="ECO:0000256" key="2">
    <source>
        <dbReference type="ARBA" id="ARBA00006569"/>
    </source>
</evidence>
<dbReference type="Pfam" id="PF00505">
    <property type="entry name" value="HMG_box"/>
    <property type="match status" value="1"/>
</dbReference>
<feature type="compositionally biased region" description="Low complexity" evidence="10">
    <location>
        <begin position="681"/>
        <end position="695"/>
    </location>
</feature>
<evidence type="ECO:0000259" key="12">
    <source>
        <dbReference type="Pfam" id="PF08347"/>
    </source>
</evidence>
<feature type="region of interest" description="Disordered" evidence="10">
    <location>
        <begin position="117"/>
        <end position="140"/>
    </location>
</feature>
<dbReference type="GO" id="GO:0000978">
    <property type="term" value="F:RNA polymerase II cis-regulatory region sequence-specific DNA binding"/>
    <property type="evidence" value="ECO:0007669"/>
    <property type="project" value="TreeGrafter"/>
</dbReference>
<comment type="caution">
    <text evidence="13">The sequence shown here is derived from an EMBL/GenBank/DDBJ whole genome shotgun (WGS) entry which is preliminary data.</text>
</comment>
<dbReference type="InterPro" id="IPR024940">
    <property type="entry name" value="TCF/LEF"/>
</dbReference>
<feature type="compositionally biased region" description="Low complexity" evidence="10">
    <location>
        <begin position="214"/>
        <end position="224"/>
    </location>
</feature>
<keyword evidence="3" id="KW-0678">Repressor</keyword>
<reference evidence="13" key="2">
    <citation type="submission" date="2018-08" db="EMBL/GenBank/DDBJ databases">
        <authorList>
            <person name="Sabatino S.J."/>
        </authorList>
    </citation>
    <scope>NUCLEOTIDE SEQUENCE</scope>
    <source>
        <strain evidence="13">Red01</strain>
        <tissue evidence="13">Muscle</tissue>
    </source>
</reference>
<dbReference type="GO" id="GO:0000981">
    <property type="term" value="F:DNA-binding transcription factor activity, RNA polymerase II-specific"/>
    <property type="evidence" value="ECO:0007669"/>
    <property type="project" value="TreeGrafter"/>
</dbReference>
<evidence type="ECO:0000256" key="9">
    <source>
        <dbReference type="ARBA" id="ARBA00023242"/>
    </source>
</evidence>
<dbReference type="AlphaFoldDB" id="A0A3L8Q5E0"/>
<dbReference type="InterPro" id="IPR036910">
    <property type="entry name" value="HMG_box_dom_sf"/>
</dbReference>
<evidence type="ECO:0000313" key="15">
    <source>
        <dbReference type="Proteomes" id="UP000276834"/>
    </source>
</evidence>
<evidence type="ECO:0000256" key="3">
    <source>
        <dbReference type="ARBA" id="ARBA00022491"/>
    </source>
</evidence>